<keyword evidence="5 9" id="KW-1133">Transmembrane helix</keyword>
<accession>A0A2S0U3L9</accession>
<protein>
    <recommendedName>
        <fullName evidence="3">NADH-ubiquinone oxidoreductase chain 2</fullName>
    </recommendedName>
    <alternativeName>
        <fullName evidence="7">NADH dehydrogenase subunit 2</fullName>
    </alternativeName>
</protein>
<feature type="domain" description="NADH:quinone oxidoreductase/Mrp antiporter transmembrane" evidence="10">
    <location>
        <begin position="134"/>
        <end position="284"/>
    </location>
</feature>
<comment type="similarity">
    <text evidence="2">Belongs to the complex I subunit 2 family.</text>
</comment>
<dbReference type="HAMAP" id="MF_00445">
    <property type="entry name" value="NDH1_NuoN_1"/>
    <property type="match status" value="1"/>
</dbReference>
<name>A0A2S0U3L9_9AGAM</name>
<reference evidence="11" key="1">
    <citation type="journal article" date="2018" name="Int. J. Biol. Macromol.">
        <title>Characterization and comparative mitogenomic analysis of six newly sequenced mitochondrial genomes from ectomycorrhizal fungi (Russula) and phylogenetic analysis of the Agaricomycetes.</title>
        <authorList>
            <person name="Li Q."/>
            <person name="Wang Q."/>
            <person name="Chen C."/>
            <person name="Jin X."/>
            <person name="Chen Z."/>
            <person name="Xiong C."/>
            <person name="Li P."/>
            <person name="Zhao J."/>
            <person name="Huang W."/>
        </authorList>
    </citation>
    <scope>NUCLEOTIDE SEQUENCE</scope>
</reference>
<dbReference type="EMBL" id="MH138072">
    <property type="protein sequence ID" value="AWB36091.1"/>
    <property type="molecule type" value="Genomic_DNA"/>
</dbReference>
<feature type="transmembrane region" description="Helical" evidence="9">
    <location>
        <begin position="60"/>
        <end position="89"/>
    </location>
</feature>
<feature type="transmembrane region" description="Helical" evidence="9">
    <location>
        <begin position="244"/>
        <end position="269"/>
    </location>
</feature>
<dbReference type="GO" id="GO:0008137">
    <property type="term" value="F:NADH dehydrogenase (ubiquinone) activity"/>
    <property type="evidence" value="ECO:0007669"/>
    <property type="project" value="UniProtKB-EC"/>
</dbReference>
<dbReference type="GO" id="GO:0016020">
    <property type="term" value="C:membrane"/>
    <property type="evidence" value="ECO:0007669"/>
    <property type="project" value="UniProtKB-SubCell"/>
</dbReference>
<feature type="transmembrane region" description="Helical" evidence="9">
    <location>
        <begin position="336"/>
        <end position="354"/>
    </location>
</feature>
<evidence type="ECO:0000256" key="2">
    <source>
        <dbReference type="ARBA" id="ARBA00007012"/>
    </source>
</evidence>
<comment type="subcellular location">
    <subcellularLocation>
        <location evidence="1">Membrane</location>
        <topology evidence="1">Multi-pass membrane protein</topology>
    </subcellularLocation>
</comment>
<feature type="transmembrane region" description="Helical" evidence="9">
    <location>
        <begin position="461"/>
        <end position="481"/>
    </location>
</feature>
<dbReference type="InterPro" id="IPR010096">
    <property type="entry name" value="NADH-Q_OxRdtase_suN/2"/>
</dbReference>
<organism evidence="11">
    <name type="scientific">Russula compacta</name>
    <dbReference type="NCBI Taxonomy" id="40490"/>
    <lineage>
        <taxon>Eukaryota</taxon>
        <taxon>Fungi</taxon>
        <taxon>Dikarya</taxon>
        <taxon>Basidiomycota</taxon>
        <taxon>Agaricomycotina</taxon>
        <taxon>Agaricomycetes</taxon>
        <taxon>Russulales</taxon>
        <taxon>Russulaceae</taxon>
        <taxon>Russula</taxon>
    </lineage>
</organism>
<dbReference type="RefSeq" id="YP_009487189.1">
    <property type="nucleotide sequence ID" value="NC_037773.1"/>
</dbReference>
<dbReference type="AlphaFoldDB" id="A0A2S0U3L9"/>
<feature type="transmembrane region" description="Helical" evidence="9">
    <location>
        <begin position="366"/>
        <end position="388"/>
    </location>
</feature>
<keyword evidence="4 9" id="KW-0812">Transmembrane</keyword>
<evidence type="ECO:0000256" key="6">
    <source>
        <dbReference type="ARBA" id="ARBA00023136"/>
    </source>
</evidence>
<evidence type="ECO:0000256" key="8">
    <source>
        <dbReference type="ARBA" id="ARBA00049551"/>
    </source>
</evidence>
<feature type="transmembrane region" description="Helical" evidence="9">
    <location>
        <begin position="421"/>
        <end position="441"/>
    </location>
</feature>
<evidence type="ECO:0000256" key="9">
    <source>
        <dbReference type="SAM" id="Phobius"/>
    </source>
</evidence>
<comment type="catalytic activity">
    <reaction evidence="8">
        <text>a ubiquinone + NADH + 5 H(+)(in) = a ubiquinol + NAD(+) + 4 H(+)(out)</text>
        <dbReference type="Rhea" id="RHEA:29091"/>
        <dbReference type="Rhea" id="RHEA-COMP:9565"/>
        <dbReference type="Rhea" id="RHEA-COMP:9566"/>
        <dbReference type="ChEBI" id="CHEBI:15378"/>
        <dbReference type="ChEBI" id="CHEBI:16389"/>
        <dbReference type="ChEBI" id="CHEBI:17976"/>
        <dbReference type="ChEBI" id="CHEBI:57540"/>
        <dbReference type="ChEBI" id="CHEBI:57945"/>
        <dbReference type="EC" id="7.1.1.2"/>
    </reaction>
</comment>
<evidence type="ECO:0000256" key="3">
    <source>
        <dbReference type="ARBA" id="ARBA00021008"/>
    </source>
</evidence>
<proteinExistence type="inferred from homology"/>
<gene>
    <name evidence="11" type="primary">nad2</name>
</gene>
<dbReference type="PANTHER" id="PTHR22773">
    <property type="entry name" value="NADH DEHYDROGENASE"/>
    <property type="match status" value="1"/>
</dbReference>
<keyword evidence="11" id="KW-0496">Mitochondrion</keyword>
<dbReference type="GO" id="GO:0042773">
    <property type="term" value="P:ATP synthesis coupled electron transport"/>
    <property type="evidence" value="ECO:0007669"/>
    <property type="project" value="InterPro"/>
</dbReference>
<evidence type="ECO:0000259" key="10">
    <source>
        <dbReference type="Pfam" id="PF00361"/>
    </source>
</evidence>
<feature type="transmembrane region" description="Helical" evidence="9">
    <location>
        <begin position="213"/>
        <end position="232"/>
    </location>
</feature>
<dbReference type="GeneID" id="36940513"/>
<evidence type="ECO:0000256" key="7">
    <source>
        <dbReference type="ARBA" id="ARBA00031028"/>
    </source>
</evidence>
<sequence length="555" mass="61828">MMFISIMILIVAIALPSINRNISPNLYLRISSLLLLYTGALAFNAFYIQSIGSGIGIYSGLFQITLFTQLFDIVIVLTGSVILIAWPLINHKFIDNNLELNEEGHNILSINNYRIKYSIIVLISTLGSLLLVSSSNLITLYLSLELQSFGVYILASLYRHSELAISAGLKYFLLGSLASCIILLGCGLIYTFTGLTNLESIYSMISVVDNNNILLGFSLGLTLIFIGLLFKIAAAPLHNWAPDVYADSATIITTWLTIIPKISILLILFEIQTHINLIENINILLELNPLNNIINGNSLSFNNSYLWSKNLLLISSLLSLLIGTILGLAQSKLKRLLAYSTISHVGFILLALAINSEQSIEALIFYIIQYTITNLNTFLIIILFGYIIKNSFRDLIQSIMVEDETGIENDINYISELKGQFFLNPVLSITLTICLFSMAGIPPLIGFFSKQFVLYSAIQNGYYFMSIIAIFVSIISASYYLKIIKILFIEEENTSEYIDKELKIINNLNSNSEIEISSTNSFIISTLTLSILLFVLKPSILLNSTTILSLSLFNF</sequence>
<feature type="transmembrane region" description="Helical" evidence="9">
    <location>
        <begin position="30"/>
        <end position="48"/>
    </location>
</feature>
<evidence type="ECO:0000256" key="5">
    <source>
        <dbReference type="ARBA" id="ARBA00022989"/>
    </source>
</evidence>
<feature type="transmembrane region" description="Helical" evidence="9">
    <location>
        <begin position="311"/>
        <end position="329"/>
    </location>
</feature>
<feature type="transmembrane region" description="Helical" evidence="9">
    <location>
        <begin position="171"/>
        <end position="193"/>
    </location>
</feature>
<evidence type="ECO:0000256" key="1">
    <source>
        <dbReference type="ARBA" id="ARBA00004141"/>
    </source>
</evidence>
<feature type="domain" description="NADH:quinone oxidoreductase/Mrp antiporter transmembrane" evidence="10">
    <location>
        <begin position="301"/>
        <end position="476"/>
    </location>
</feature>
<keyword evidence="6 9" id="KW-0472">Membrane</keyword>
<dbReference type="InterPro" id="IPR001750">
    <property type="entry name" value="ND/Mrp_TM"/>
</dbReference>
<geneLocation type="mitochondrion" evidence="11"/>
<evidence type="ECO:0000313" key="11">
    <source>
        <dbReference type="EMBL" id="AWB36091.1"/>
    </source>
</evidence>
<dbReference type="Pfam" id="PF00361">
    <property type="entry name" value="Proton_antipo_M"/>
    <property type="match status" value="2"/>
</dbReference>
<evidence type="ECO:0000256" key="4">
    <source>
        <dbReference type="ARBA" id="ARBA00022692"/>
    </source>
</evidence>